<accession>A0ABW2H8H4</accession>
<comment type="caution">
    <text evidence="10">The sequence shown here is derived from an EMBL/GenBank/DDBJ whole genome shotgun (WGS) entry which is preliminary data.</text>
</comment>
<evidence type="ECO:0000256" key="6">
    <source>
        <dbReference type="ARBA" id="ARBA00022989"/>
    </source>
</evidence>
<evidence type="ECO:0000256" key="2">
    <source>
        <dbReference type="ARBA" id="ARBA00009854"/>
    </source>
</evidence>
<dbReference type="PANTHER" id="PTHR30445">
    <property type="entry name" value="K(+)_H(+) ANTIPORTER SUBUNIT KHTT"/>
    <property type="match status" value="1"/>
</dbReference>
<feature type="transmembrane region" description="Helical" evidence="8">
    <location>
        <begin position="148"/>
        <end position="169"/>
    </location>
</feature>
<feature type="transmembrane region" description="Helical" evidence="8">
    <location>
        <begin position="501"/>
        <end position="523"/>
    </location>
</feature>
<organism evidence="10 11">
    <name type="scientific">Microbacterium fluvii</name>
    <dbReference type="NCBI Taxonomy" id="415215"/>
    <lineage>
        <taxon>Bacteria</taxon>
        <taxon>Bacillati</taxon>
        <taxon>Actinomycetota</taxon>
        <taxon>Actinomycetes</taxon>
        <taxon>Micrococcales</taxon>
        <taxon>Microbacteriaceae</taxon>
        <taxon>Microbacterium</taxon>
    </lineage>
</organism>
<dbReference type="InterPro" id="IPR036721">
    <property type="entry name" value="RCK_C_sf"/>
</dbReference>
<keyword evidence="6 8" id="KW-1133">Transmembrane helix</keyword>
<comment type="similarity">
    <text evidence="2">Belongs to the AAE transporter (TC 2.A.81) family.</text>
</comment>
<dbReference type="PROSITE" id="PS51202">
    <property type="entry name" value="RCK_C"/>
    <property type="match status" value="1"/>
</dbReference>
<keyword evidence="7 8" id="KW-0472">Membrane</keyword>
<evidence type="ECO:0000256" key="1">
    <source>
        <dbReference type="ARBA" id="ARBA00004651"/>
    </source>
</evidence>
<feature type="transmembrane region" description="Helical" evidence="8">
    <location>
        <begin position="32"/>
        <end position="50"/>
    </location>
</feature>
<dbReference type="PANTHER" id="PTHR30445:SF3">
    <property type="entry name" value="TRANSPORT PROTEIN YIDE-RELATED"/>
    <property type="match status" value="1"/>
</dbReference>
<feature type="transmembrane region" description="Helical" evidence="8">
    <location>
        <begin position="95"/>
        <end position="128"/>
    </location>
</feature>
<dbReference type="RefSeq" id="WP_262872590.1">
    <property type="nucleotide sequence ID" value="NZ_BAABKW010000018.1"/>
</dbReference>
<comment type="subcellular location">
    <subcellularLocation>
        <location evidence="1">Cell membrane</location>
        <topology evidence="1">Multi-pass membrane protein</topology>
    </subcellularLocation>
</comment>
<keyword evidence="11" id="KW-1185">Reference proteome</keyword>
<evidence type="ECO:0000313" key="10">
    <source>
        <dbReference type="EMBL" id="MFC7267658.1"/>
    </source>
</evidence>
<evidence type="ECO:0000256" key="5">
    <source>
        <dbReference type="ARBA" id="ARBA00022692"/>
    </source>
</evidence>
<feature type="transmembrane region" description="Helical" evidence="8">
    <location>
        <begin position="443"/>
        <end position="462"/>
    </location>
</feature>
<evidence type="ECO:0000256" key="3">
    <source>
        <dbReference type="ARBA" id="ARBA00022448"/>
    </source>
</evidence>
<evidence type="ECO:0000259" key="9">
    <source>
        <dbReference type="PROSITE" id="PS51202"/>
    </source>
</evidence>
<feature type="domain" description="RCK C-terminal" evidence="9">
    <location>
        <begin position="255"/>
        <end position="339"/>
    </location>
</feature>
<keyword evidence="5 8" id="KW-0812">Transmembrane</keyword>
<evidence type="ECO:0000256" key="7">
    <source>
        <dbReference type="ARBA" id="ARBA00023136"/>
    </source>
</evidence>
<dbReference type="NCBIfam" id="TIGR01625">
    <property type="entry name" value="YidE_YbjL_dupl"/>
    <property type="match status" value="1"/>
</dbReference>
<feature type="transmembrane region" description="Helical" evidence="8">
    <location>
        <begin position="62"/>
        <end position="88"/>
    </location>
</feature>
<keyword evidence="4" id="KW-1003">Cell membrane</keyword>
<feature type="transmembrane region" description="Helical" evidence="8">
    <location>
        <begin position="375"/>
        <end position="393"/>
    </location>
</feature>
<proteinExistence type="inferred from homology"/>
<protein>
    <submittedName>
        <fullName evidence="10">Aspartate:alanine exchanger family transporter</fullName>
    </submittedName>
</protein>
<feature type="transmembrane region" description="Helical" evidence="8">
    <location>
        <begin position="6"/>
        <end position="25"/>
    </location>
</feature>
<evidence type="ECO:0000256" key="8">
    <source>
        <dbReference type="SAM" id="Phobius"/>
    </source>
</evidence>
<feature type="transmembrane region" description="Helical" evidence="8">
    <location>
        <begin position="405"/>
        <end position="423"/>
    </location>
</feature>
<dbReference type="Pfam" id="PF02080">
    <property type="entry name" value="TrkA_C"/>
    <property type="match status" value="1"/>
</dbReference>
<feature type="transmembrane region" description="Helical" evidence="8">
    <location>
        <begin position="350"/>
        <end position="369"/>
    </location>
</feature>
<dbReference type="SUPFAM" id="SSF116726">
    <property type="entry name" value="TrkA C-terminal domain-like"/>
    <property type="match status" value="1"/>
</dbReference>
<dbReference type="Proteomes" id="UP001596507">
    <property type="component" value="Unassembled WGS sequence"/>
</dbReference>
<evidence type="ECO:0000313" key="11">
    <source>
        <dbReference type="Proteomes" id="UP001596507"/>
    </source>
</evidence>
<dbReference type="Pfam" id="PF06826">
    <property type="entry name" value="Asp-Al_Ex"/>
    <property type="match status" value="2"/>
</dbReference>
<name>A0ABW2H8H4_9MICO</name>
<keyword evidence="3" id="KW-0813">Transport</keyword>
<dbReference type="Gene3D" id="3.30.70.1450">
    <property type="entry name" value="Regulator of K+ conductance, C-terminal domain"/>
    <property type="match status" value="1"/>
</dbReference>
<reference evidence="11" key="1">
    <citation type="journal article" date="2019" name="Int. J. Syst. Evol. Microbiol.">
        <title>The Global Catalogue of Microorganisms (GCM) 10K type strain sequencing project: providing services to taxonomists for standard genome sequencing and annotation.</title>
        <authorList>
            <consortium name="The Broad Institute Genomics Platform"/>
            <consortium name="The Broad Institute Genome Sequencing Center for Infectious Disease"/>
            <person name="Wu L."/>
            <person name="Ma J."/>
        </authorList>
    </citation>
    <scope>NUCLEOTIDE SEQUENCE [LARGE SCALE GENOMIC DNA]</scope>
    <source>
        <strain evidence="11">CGMCC 1.15772</strain>
    </source>
</reference>
<dbReference type="InterPro" id="IPR006512">
    <property type="entry name" value="YidE_YbjL"/>
</dbReference>
<sequence>MRVFDFFAAYPTILLFVLVGIGAVLGRLHVKGVSLGAAGVLFAAIGLNAWSVSQGVTQEIPVAVGDLGVIVFAFCTGVIAGPGFFTALKTSWQIILAVLGVVVLASVAGFALGSALGVAPVTIAGTLAGALTSTPALAATGGSPEATVGYASAYVYGVVAAMIAVSLALRGRGSDSDTPQPIVDKSVRIDTVSLPTAGEIAHRHGDQVTFSRIREHGGASAHVADDETPLTQGSVVNVVGPRDEVDAVTAELGHTSSIDVIGERSTLDYRRIILSNSRLAGRSISSLGLKQKYGASIARIRRGDIELVASPDIVVQIGDRLRVVGPKKSMRDVTAYLGDSERGTTDTNPAATGLGIVVGLLIGVVQVPLPGGGSFSLGFAAGALVIGLVVGRVRRIGPVSISMPQTAATVLAEFGLLIFLAYAGTKAGSQIVSAIVSGEVFTLLGVGFVMTTVCVVGTYVAARHVFRLGGTRTSGIIGGAQTNPAILGFAQTRTDYDARVALGYSLIYPAAMVVKIVLAQVIILL</sequence>
<dbReference type="InterPro" id="IPR006037">
    <property type="entry name" value="RCK_C"/>
</dbReference>
<dbReference type="EMBL" id="JBHTBE010000001">
    <property type="protein sequence ID" value="MFC7267658.1"/>
    <property type="molecule type" value="Genomic_DNA"/>
</dbReference>
<gene>
    <name evidence="10" type="ORF">ACFQRL_01655</name>
</gene>
<dbReference type="InterPro" id="IPR050144">
    <property type="entry name" value="AAE_transporter"/>
</dbReference>
<evidence type="ECO:0000256" key="4">
    <source>
        <dbReference type="ARBA" id="ARBA00022475"/>
    </source>
</evidence>